<protein>
    <recommendedName>
        <fullName evidence="3">MSP domain-containing protein</fullName>
    </recommendedName>
</protein>
<reference evidence="1 2" key="1">
    <citation type="submission" date="2013-02" db="EMBL/GenBank/DDBJ databases">
        <title>The Genome Annotation of Plasmodium falciparum FCH/4.</title>
        <authorList>
            <consortium name="The Broad Institute Genome Sequencing Platform"/>
            <consortium name="The Broad Institute Genome Sequencing Center for Infectious Disease"/>
            <person name="Neafsey D."/>
            <person name="Hoffman S."/>
            <person name="Volkman S."/>
            <person name="Rosenthal P."/>
            <person name="Walker B."/>
            <person name="Young S.K."/>
            <person name="Zeng Q."/>
            <person name="Gargeya S."/>
            <person name="Fitzgerald M."/>
            <person name="Haas B."/>
            <person name="Abouelleil A."/>
            <person name="Allen A.W."/>
            <person name="Alvarado L."/>
            <person name="Arachchi H.M."/>
            <person name="Berlin A.M."/>
            <person name="Chapman S.B."/>
            <person name="Gainer-Dewar J."/>
            <person name="Goldberg J."/>
            <person name="Griggs A."/>
            <person name="Gujja S."/>
            <person name="Hansen M."/>
            <person name="Howarth C."/>
            <person name="Imamovic A."/>
            <person name="Ireland A."/>
            <person name="Larimer J."/>
            <person name="McCowan C."/>
            <person name="Murphy C."/>
            <person name="Pearson M."/>
            <person name="Poon T.W."/>
            <person name="Priest M."/>
            <person name="Roberts A."/>
            <person name="Saif S."/>
            <person name="Shea T."/>
            <person name="Sisk P."/>
            <person name="Sykes S."/>
            <person name="Wortman J."/>
            <person name="Nusbaum C."/>
            <person name="Birren B."/>
        </authorList>
    </citation>
    <scope>NUCLEOTIDE SEQUENCE [LARGE SCALE GENOMIC DNA]</scope>
    <source>
        <strain evidence="1 2">FCH/4</strain>
    </source>
</reference>
<dbReference type="AlphaFoldDB" id="A0A024VPZ5"/>
<gene>
    <name evidence="1" type="ORF">PFFCH_02194</name>
</gene>
<name>A0A024VPZ5_PLAFA</name>
<dbReference type="PANTHER" id="PTHR46127:SF1">
    <property type="entry name" value="CILIA- AND FLAGELLA-ASSOCIATED PROTEIN 65"/>
    <property type="match status" value="1"/>
</dbReference>
<dbReference type="InterPro" id="IPR013783">
    <property type="entry name" value="Ig-like_fold"/>
</dbReference>
<accession>A0A024VPZ5</accession>
<dbReference type="Gene3D" id="2.60.40.10">
    <property type="entry name" value="Immunoglobulins"/>
    <property type="match status" value="1"/>
</dbReference>
<organism evidence="1 2">
    <name type="scientific">Plasmodium falciparum FCH/4</name>
    <dbReference type="NCBI Taxonomy" id="1036724"/>
    <lineage>
        <taxon>Eukaryota</taxon>
        <taxon>Sar</taxon>
        <taxon>Alveolata</taxon>
        <taxon>Apicomplexa</taxon>
        <taxon>Aconoidasida</taxon>
        <taxon>Haemosporida</taxon>
        <taxon>Plasmodiidae</taxon>
        <taxon>Plasmodium</taxon>
        <taxon>Plasmodium (Laverania)</taxon>
    </lineage>
</organism>
<evidence type="ECO:0008006" key="3">
    <source>
        <dbReference type="Google" id="ProtNLM"/>
    </source>
</evidence>
<evidence type="ECO:0000313" key="2">
    <source>
        <dbReference type="Proteomes" id="UP000030656"/>
    </source>
</evidence>
<evidence type="ECO:0000313" key="1">
    <source>
        <dbReference type="EMBL" id="ETW30358.1"/>
    </source>
</evidence>
<proteinExistence type="predicted"/>
<dbReference type="PANTHER" id="PTHR46127">
    <property type="entry name" value="CILIA- AND FLAGELLA-ASSOCIATED PROTEIN 65"/>
    <property type="match status" value="1"/>
</dbReference>
<sequence>MESCRMYGLEFNSFIEFDNYEGGVKLTKRLHIKNTTKNIIRFRFLFQSSTYFTYPVQEIENISPGLNKSYLISFLNPLNDLQTICEILNILIDDKTKDKKISIQLKATPLKCDIIIPSVLNLNEMVIKQKTKEDFVIKNQGTLNAIIKLSHKIVSKEKKLKIKFDPSQFILKANEKKSIKIIIYSEIPQKYNEFISTSIIEIPKHIEKNIFQQEEIKNNDVKDTNKKKEKFEKYKNDDNKKKHFMNTTINTNETEEAKNVNDIIHLLNEENINVCLIKKKTEINFLSVLPQINILFENNKEVFNKSILNFGKITIGQKVKKTIYLQNLTNSPIKIITYVKKSIPLFFTYLLYINNIDMKNKIIYLNENLKDHIKSCKKFNINVNIIKCCLKMYPKIIESNPITSGTKFNAKVRIQNEHPVKINYRTKTKIYQIDDVKFLGILYNQFYILIKRFIYSFKF</sequence>
<dbReference type="Proteomes" id="UP000030656">
    <property type="component" value="Unassembled WGS sequence"/>
</dbReference>
<dbReference type="InterPro" id="IPR052614">
    <property type="entry name" value="CFAP65"/>
</dbReference>
<reference evidence="1 2" key="2">
    <citation type="submission" date="2013-02" db="EMBL/GenBank/DDBJ databases">
        <title>The Genome Sequence of Plasmodium falciparum FCH/4.</title>
        <authorList>
            <consortium name="The Broad Institute Genome Sequencing Platform"/>
            <consortium name="The Broad Institute Genome Sequencing Center for Infectious Disease"/>
            <person name="Neafsey D."/>
            <person name="Cheeseman I."/>
            <person name="Volkman S."/>
            <person name="Adams J."/>
            <person name="Walker B."/>
            <person name="Young S.K."/>
            <person name="Zeng Q."/>
            <person name="Gargeya S."/>
            <person name="Fitzgerald M."/>
            <person name="Haas B."/>
            <person name="Abouelleil A."/>
            <person name="Alvarado L."/>
            <person name="Arachchi H.M."/>
            <person name="Berlin A.M."/>
            <person name="Chapman S.B."/>
            <person name="Dewar J."/>
            <person name="Goldberg J."/>
            <person name="Griggs A."/>
            <person name="Gujja S."/>
            <person name="Hansen M."/>
            <person name="Howarth C."/>
            <person name="Imamovic A."/>
            <person name="Larimer J."/>
            <person name="McCowan C."/>
            <person name="Murphy C."/>
            <person name="Neiman D."/>
            <person name="Pearson M."/>
            <person name="Priest M."/>
            <person name="Roberts A."/>
            <person name="Saif S."/>
            <person name="Shea T."/>
            <person name="Sisk P."/>
            <person name="Sykes S."/>
            <person name="Wortman J."/>
            <person name="Nusbaum C."/>
            <person name="Birren B."/>
        </authorList>
    </citation>
    <scope>NUCLEOTIDE SEQUENCE [LARGE SCALE GENOMIC DNA]</scope>
    <source>
        <strain evidence="1 2">FCH/4</strain>
    </source>
</reference>
<dbReference type="EMBL" id="KI927919">
    <property type="protein sequence ID" value="ETW30358.1"/>
    <property type="molecule type" value="Genomic_DNA"/>
</dbReference>